<evidence type="ECO:0000313" key="2">
    <source>
        <dbReference type="Proteomes" id="UP000253729"/>
    </source>
</evidence>
<dbReference type="RefSeq" id="XP_026624338.1">
    <property type="nucleotide sequence ID" value="XM_026766974.1"/>
</dbReference>
<protein>
    <submittedName>
        <fullName evidence="1">Uncharacterized protein</fullName>
    </submittedName>
</protein>
<organism evidence="1 2">
    <name type="scientific">Aspergillus welwitschiae</name>
    <dbReference type="NCBI Taxonomy" id="1341132"/>
    <lineage>
        <taxon>Eukaryota</taxon>
        <taxon>Fungi</taxon>
        <taxon>Dikarya</taxon>
        <taxon>Ascomycota</taxon>
        <taxon>Pezizomycotina</taxon>
        <taxon>Eurotiomycetes</taxon>
        <taxon>Eurotiomycetidae</taxon>
        <taxon>Eurotiales</taxon>
        <taxon>Aspergillaceae</taxon>
        <taxon>Aspergillus</taxon>
        <taxon>Aspergillus subgen. Circumdati</taxon>
    </lineage>
</organism>
<keyword evidence="2" id="KW-1185">Reference proteome</keyword>
<dbReference type="Proteomes" id="UP000253729">
    <property type="component" value="Unassembled WGS sequence"/>
</dbReference>
<accession>A0A3F3PY97</accession>
<dbReference type="AlphaFoldDB" id="A0A3F3PY97"/>
<gene>
    <name evidence="1" type="ORF">BDQ94DRAFT_147166</name>
</gene>
<dbReference type="GeneID" id="38135330"/>
<evidence type="ECO:0000313" key="1">
    <source>
        <dbReference type="EMBL" id="RDH31316.1"/>
    </source>
</evidence>
<name>A0A3F3PY97_9EURO</name>
<sequence length="84" mass="9309">MGMCGVLSSVCNYSAPPPCVDEVSLALFPLVHYSRALRVYRYRQREQLDSPLQSCFPGWADSPSQRVAVICWQAPPSPCGTVVY</sequence>
<reference evidence="1 2" key="1">
    <citation type="submission" date="2018-07" db="EMBL/GenBank/DDBJ databases">
        <title>The genomes of Aspergillus section Nigri reveals drivers in fungal speciation.</title>
        <authorList>
            <consortium name="DOE Joint Genome Institute"/>
            <person name="Vesth T.C."/>
            <person name="Nybo J."/>
            <person name="Theobald S."/>
            <person name="Brandl J."/>
            <person name="Frisvad J.C."/>
            <person name="Nielsen K.F."/>
            <person name="Lyhne E.K."/>
            <person name="Kogle M.E."/>
            <person name="Kuo A."/>
            <person name="Riley R."/>
            <person name="Clum A."/>
            <person name="Nolan M."/>
            <person name="Lipzen A."/>
            <person name="Salamov A."/>
            <person name="Henrissat B."/>
            <person name="Wiebenga A."/>
            <person name="De vries R.P."/>
            <person name="Grigoriev I.V."/>
            <person name="Mortensen U.H."/>
            <person name="Andersen M.R."/>
            <person name="Baker S.E."/>
        </authorList>
    </citation>
    <scope>NUCLEOTIDE SEQUENCE [LARGE SCALE GENOMIC DNA]</scope>
    <source>
        <strain evidence="1 2">CBS 139.54b</strain>
    </source>
</reference>
<proteinExistence type="predicted"/>
<dbReference type="EMBL" id="KZ852055">
    <property type="protein sequence ID" value="RDH31316.1"/>
    <property type="molecule type" value="Genomic_DNA"/>
</dbReference>